<reference evidence="2 3" key="1">
    <citation type="submission" date="2020-01" db="EMBL/GenBank/DDBJ databases">
        <authorList>
            <person name="Gupta K D."/>
        </authorList>
    </citation>
    <scope>NUCLEOTIDE SEQUENCE [LARGE SCALE GENOMIC DNA]</scope>
</reference>
<keyword evidence="3" id="KW-1185">Reference proteome</keyword>
<accession>A0A8S0WG24</accession>
<feature type="region of interest" description="Disordered" evidence="1">
    <location>
        <begin position="1"/>
        <end position="72"/>
    </location>
</feature>
<evidence type="ECO:0000313" key="2">
    <source>
        <dbReference type="EMBL" id="CAA7261173.1"/>
    </source>
</evidence>
<dbReference type="Proteomes" id="UP000467700">
    <property type="component" value="Unassembled WGS sequence"/>
</dbReference>
<feature type="compositionally biased region" description="Low complexity" evidence="1">
    <location>
        <begin position="50"/>
        <end position="70"/>
    </location>
</feature>
<name>A0A8S0WG24_CYCAE</name>
<gene>
    <name evidence="2" type="ORF">AAE3_LOCUS3434</name>
</gene>
<proteinExistence type="predicted"/>
<sequence>MSSPIAIPRSNRSSSASASSSLASSPSMSSAPTTPPSPGLYVPVHKRTGSNVSHASSSRPSSPSGFHYSSGVESHSGVYTIDVLLSMRSRADETVKEKMRSACPEVVMNRRMRKSLQFMQHEQAKGESHGHPRQEPAPISLPVTPTPTSTPARNLPRRNRPAGRAPERRRQALQLNDNWRSMRTTPVHPLPVV</sequence>
<feature type="compositionally biased region" description="Polar residues" evidence="1">
    <location>
        <begin position="173"/>
        <end position="184"/>
    </location>
</feature>
<feature type="compositionally biased region" description="Basic and acidic residues" evidence="1">
    <location>
        <begin position="122"/>
        <end position="134"/>
    </location>
</feature>
<feature type="region of interest" description="Disordered" evidence="1">
    <location>
        <begin position="120"/>
        <end position="193"/>
    </location>
</feature>
<dbReference type="AlphaFoldDB" id="A0A8S0WG24"/>
<feature type="compositionally biased region" description="Low complexity" evidence="1">
    <location>
        <begin position="142"/>
        <end position="154"/>
    </location>
</feature>
<evidence type="ECO:0000313" key="3">
    <source>
        <dbReference type="Proteomes" id="UP000467700"/>
    </source>
</evidence>
<dbReference type="EMBL" id="CACVBS010000032">
    <property type="protein sequence ID" value="CAA7261173.1"/>
    <property type="molecule type" value="Genomic_DNA"/>
</dbReference>
<evidence type="ECO:0000256" key="1">
    <source>
        <dbReference type="SAM" id="MobiDB-lite"/>
    </source>
</evidence>
<feature type="compositionally biased region" description="Low complexity" evidence="1">
    <location>
        <begin position="1"/>
        <end position="32"/>
    </location>
</feature>
<dbReference type="OrthoDB" id="2972209at2759"/>
<comment type="caution">
    <text evidence="2">The sequence shown here is derived from an EMBL/GenBank/DDBJ whole genome shotgun (WGS) entry which is preliminary data.</text>
</comment>
<protein>
    <submittedName>
        <fullName evidence="2">Uncharacterized protein</fullName>
    </submittedName>
</protein>
<organism evidence="2 3">
    <name type="scientific">Cyclocybe aegerita</name>
    <name type="common">Black poplar mushroom</name>
    <name type="synonym">Agrocybe aegerita</name>
    <dbReference type="NCBI Taxonomy" id="1973307"/>
    <lineage>
        <taxon>Eukaryota</taxon>
        <taxon>Fungi</taxon>
        <taxon>Dikarya</taxon>
        <taxon>Basidiomycota</taxon>
        <taxon>Agaricomycotina</taxon>
        <taxon>Agaricomycetes</taxon>
        <taxon>Agaricomycetidae</taxon>
        <taxon>Agaricales</taxon>
        <taxon>Agaricineae</taxon>
        <taxon>Bolbitiaceae</taxon>
        <taxon>Cyclocybe</taxon>
    </lineage>
</organism>